<dbReference type="AlphaFoldDB" id="A0A921GBA9"/>
<protein>
    <submittedName>
        <fullName evidence="1">Nucleotidyltransferase family protein</fullName>
    </submittedName>
</protein>
<name>A0A921GBA9_9FIRM</name>
<reference evidence="1" key="1">
    <citation type="journal article" date="2021" name="PeerJ">
        <title>Extensive microbial diversity within the chicken gut microbiome revealed by metagenomics and culture.</title>
        <authorList>
            <person name="Gilroy R."/>
            <person name="Ravi A."/>
            <person name="Getino M."/>
            <person name="Pursley I."/>
            <person name="Horton D.L."/>
            <person name="Alikhan N.F."/>
            <person name="Baker D."/>
            <person name="Gharbi K."/>
            <person name="Hall N."/>
            <person name="Watson M."/>
            <person name="Adriaenssens E.M."/>
            <person name="Foster-Nyarko E."/>
            <person name="Jarju S."/>
            <person name="Secka A."/>
            <person name="Antonio M."/>
            <person name="Oren A."/>
            <person name="Chaudhuri R.R."/>
            <person name="La Ragione R."/>
            <person name="Hildebrand F."/>
            <person name="Pallen M.J."/>
        </authorList>
    </citation>
    <scope>NUCLEOTIDE SEQUENCE</scope>
    <source>
        <strain evidence="1">CHK193-16274</strain>
    </source>
</reference>
<gene>
    <name evidence="1" type="ORF">K8V91_09435</name>
</gene>
<dbReference type="Proteomes" id="UP000749320">
    <property type="component" value="Unassembled WGS sequence"/>
</dbReference>
<sequence length="370" mass="43715">MLKKDLNLIISVLQEDVNKQESPIDWYSVLGFLQSHRVDLFFYRKAILQGITIPEQIEKLLIEQKRFRTLLCQKNRSYIERIGDAFEKRLKKYAFLKGSVLSGTHFEQVANKYYSTRRFPQKIQIYCEGERNGNDIDILVRQADLAVVHEILSSLGFRQGVYDCKTNQFIPFTRQEIIKRRMTRGETAPYILLTGDKLKPFVEVDINFSVDNEPDNQWVEFLLIDTVLQEGIRTLEQSKFFLHLVLHQYKESVVFEMWKRKKNQSLYKLLDLYLLLSNGLVSLGQLWHYCKDSKIKGICYTVLQDLADVFTGLKKNYSFVKFIEDVKCVKEQLLVYDYNTKTYFKTTQGIKDRYIEFDQLNYLKGITEND</sequence>
<proteinExistence type="predicted"/>
<dbReference type="Pfam" id="PF14907">
    <property type="entry name" value="NTP_transf_5"/>
    <property type="match status" value="1"/>
</dbReference>
<accession>A0A921GBA9</accession>
<dbReference type="InterPro" id="IPR039498">
    <property type="entry name" value="NTP_transf_5"/>
</dbReference>
<evidence type="ECO:0000313" key="1">
    <source>
        <dbReference type="EMBL" id="HJF41133.1"/>
    </source>
</evidence>
<evidence type="ECO:0000313" key="2">
    <source>
        <dbReference type="Proteomes" id="UP000749320"/>
    </source>
</evidence>
<comment type="caution">
    <text evidence="1">The sequence shown here is derived from an EMBL/GenBank/DDBJ whole genome shotgun (WGS) entry which is preliminary data.</text>
</comment>
<dbReference type="EMBL" id="DYWV01000326">
    <property type="protein sequence ID" value="HJF41133.1"/>
    <property type="molecule type" value="Genomic_DNA"/>
</dbReference>
<reference evidence="1" key="2">
    <citation type="submission" date="2021-09" db="EMBL/GenBank/DDBJ databases">
        <authorList>
            <person name="Gilroy R."/>
        </authorList>
    </citation>
    <scope>NUCLEOTIDE SEQUENCE</scope>
    <source>
        <strain evidence="1">CHK193-16274</strain>
    </source>
</reference>
<organism evidence="1 2">
    <name type="scientific">Thomasclavelia spiroformis</name>
    <dbReference type="NCBI Taxonomy" id="29348"/>
    <lineage>
        <taxon>Bacteria</taxon>
        <taxon>Bacillati</taxon>
        <taxon>Bacillota</taxon>
        <taxon>Erysipelotrichia</taxon>
        <taxon>Erysipelotrichales</taxon>
        <taxon>Coprobacillaceae</taxon>
        <taxon>Thomasclavelia</taxon>
    </lineage>
</organism>